<dbReference type="EMBL" id="JAYMYS010000007">
    <property type="protein sequence ID" value="KAK7386985.1"/>
    <property type="molecule type" value="Genomic_DNA"/>
</dbReference>
<comment type="caution">
    <text evidence="2">The sequence shown here is derived from an EMBL/GenBank/DDBJ whole genome shotgun (WGS) entry which is preliminary data.</text>
</comment>
<gene>
    <name evidence="2" type="ORF">VNO78_27409</name>
</gene>
<proteinExistence type="predicted"/>
<dbReference type="Proteomes" id="UP001386955">
    <property type="component" value="Unassembled WGS sequence"/>
</dbReference>
<evidence type="ECO:0000313" key="3">
    <source>
        <dbReference type="Proteomes" id="UP001386955"/>
    </source>
</evidence>
<reference evidence="2 3" key="1">
    <citation type="submission" date="2024-01" db="EMBL/GenBank/DDBJ databases">
        <title>The genomes of 5 underutilized Papilionoideae crops provide insights into root nodulation and disease resistanc.</title>
        <authorList>
            <person name="Jiang F."/>
        </authorList>
    </citation>
    <scope>NUCLEOTIDE SEQUENCE [LARGE SCALE GENOMIC DNA]</scope>
    <source>
        <strain evidence="2">DUOXIRENSHENG_FW03</strain>
        <tissue evidence="2">Leaves</tissue>
    </source>
</reference>
<sequence length="133" mass="15223">MAPLIPKSVDEVVANRVLVQAVRKFLSPSIAARFYENSNSKISKEREIHEDLVREFYANAIPRKANDSERKSWVRGKIVKYDALTINQFLETNFTDPTLQECKYFDLRGTSLGFSPTIVKDELCVSGKSFILY</sequence>
<dbReference type="Pfam" id="PF20167">
    <property type="entry name" value="Transposase_32"/>
    <property type="match status" value="1"/>
</dbReference>
<evidence type="ECO:0000259" key="1">
    <source>
        <dbReference type="Pfam" id="PF20167"/>
    </source>
</evidence>
<accession>A0AAN9XAJ3</accession>
<evidence type="ECO:0000313" key="2">
    <source>
        <dbReference type="EMBL" id="KAK7386985.1"/>
    </source>
</evidence>
<protein>
    <recommendedName>
        <fullName evidence="1">Putative plant transposon protein domain-containing protein</fullName>
    </recommendedName>
</protein>
<feature type="domain" description="Putative plant transposon protein" evidence="1">
    <location>
        <begin position="43"/>
        <end position="106"/>
    </location>
</feature>
<keyword evidence="3" id="KW-1185">Reference proteome</keyword>
<organism evidence="2 3">
    <name type="scientific">Psophocarpus tetragonolobus</name>
    <name type="common">Winged bean</name>
    <name type="synonym">Dolichos tetragonolobus</name>
    <dbReference type="NCBI Taxonomy" id="3891"/>
    <lineage>
        <taxon>Eukaryota</taxon>
        <taxon>Viridiplantae</taxon>
        <taxon>Streptophyta</taxon>
        <taxon>Embryophyta</taxon>
        <taxon>Tracheophyta</taxon>
        <taxon>Spermatophyta</taxon>
        <taxon>Magnoliopsida</taxon>
        <taxon>eudicotyledons</taxon>
        <taxon>Gunneridae</taxon>
        <taxon>Pentapetalae</taxon>
        <taxon>rosids</taxon>
        <taxon>fabids</taxon>
        <taxon>Fabales</taxon>
        <taxon>Fabaceae</taxon>
        <taxon>Papilionoideae</taxon>
        <taxon>50 kb inversion clade</taxon>
        <taxon>NPAAA clade</taxon>
        <taxon>indigoferoid/millettioid clade</taxon>
        <taxon>Phaseoleae</taxon>
        <taxon>Psophocarpus</taxon>
    </lineage>
</organism>
<name>A0AAN9XAJ3_PSOTE</name>
<dbReference type="InterPro" id="IPR046796">
    <property type="entry name" value="Transposase_32_dom"/>
</dbReference>
<dbReference type="AlphaFoldDB" id="A0AAN9XAJ3"/>